<dbReference type="GO" id="GO:0008081">
    <property type="term" value="F:phosphoric diester hydrolase activity"/>
    <property type="evidence" value="ECO:0007669"/>
    <property type="project" value="InterPro"/>
</dbReference>
<dbReference type="CDD" id="cd08556">
    <property type="entry name" value="GDPD"/>
    <property type="match status" value="1"/>
</dbReference>
<dbReference type="Proteomes" id="UP000232488">
    <property type="component" value="Segment"/>
</dbReference>
<evidence type="ECO:0000313" key="3">
    <source>
        <dbReference type="Proteomes" id="UP000232488"/>
    </source>
</evidence>
<dbReference type="PANTHER" id="PTHR46211:SF14">
    <property type="entry name" value="GLYCEROPHOSPHODIESTER PHOSPHODIESTERASE"/>
    <property type="match status" value="1"/>
</dbReference>
<dbReference type="GO" id="GO:0006629">
    <property type="term" value="P:lipid metabolic process"/>
    <property type="evidence" value="ECO:0007669"/>
    <property type="project" value="InterPro"/>
</dbReference>
<protein>
    <submittedName>
        <fullName evidence="2">Putative glycerophosphodiester phosphodiesterase</fullName>
    </submittedName>
</protein>
<dbReference type="Pfam" id="PF03009">
    <property type="entry name" value="GDPD"/>
    <property type="match status" value="1"/>
</dbReference>
<dbReference type="Gene3D" id="3.20.20.190">
    <property type="entry name" value="Phosphatidylinositol (PI) phosphodiesterase"/>
    <property type="match status" value="1"/>
</dbReference>
<evidence type="ECO:0000259" key="1">
    <source>
        <dbReference type="PROSITE" id="PS51704"/>
    </source>
</evidence>
<dbReference type="RefSeq" id="YP_009507516.1">
    <property type="nucleotide sequence ID" value="NC_038553.1"/>
</dbReference>
<dbReference type="InterPro" id="IPR017946">
    <property type="entry name" value="PLC-like_Pdiesterase_TIM-brl"/>
</dbReference>
<name>A0A1C9C589_HAV01</name>
<sequence>MLLIAHRGCSKVYPENTIEAFKHAIKQGITCIELDVCITKDNVIIIDHNTFSKKNSVHHYDISYNENKDLSLSKVFRSLPNNITYFIDIKDNRLESNIVKHVVITMLEHDANCILSSFSEKHLDDMLIMEQDFNINISKAYITGNYDLDMFSFKMNRYNLSYLILYKFQINKETVDYTHVKNVKVIAYTCNTQGLYDYMENMNIDGIMSDNPEIFVF</sequence>
<dbReference type="GeneID" id="37618500"/>
<evidence type="ECO:0000313" key="2">
    <source>
        <dbReference type="EMBL" id="AOM63450.1"/>
    </source>
</evidence>
<feature type="domain" description="GP-PDE" evidence="1">
    <location>
        <begin position="1"/>
        <end position="217"/>
    </location>
</feature>
<dbReference type="KEGG" id="vg:37618500"/>
<gene>
    <name evidence="2" type="primary">HaV53_ORF119</name>
</gene>
<dbReference type="SUPFAM" id="SSF51695">
    <property type="entry name" value="PLC-like phosphodiesterases"/>
    <property type="match status" value="1"/>
</dbReference>
<dbReference type="OrthoDB" id="11973at10239"/>
<dbReference type="EMBL" id="KX008963">
    <property type="protein sequence ID" value="AOM63450.1"/>
    <property type="molecule type" value="Genomic_DNA"/>
</dbReference>
<proteinExistence type="predicted"/>
<organism evidence="2 3">
    <name type="scientific">Heterosigma akashiwo virus 01</name>
    <name type="common">HaV01</name>
    <dbReference type="NCBI Taxonomy" id="97195"/>
    <lineage>
        <taxon>Viruses</taxon>
        <taxon>Varidnaviria</taxon>
        <taxon>Bamfordvirae</taxon>
        <taxon>Nucleocytoviricota</taxon>
        <taxon>Megaviricetes</taxon>
        <taxon>Algavirales</taxon>
        <taxon>Phycodnaviridae</taxon>
        <taxon>Raphidovirus</taxon>
        <taxon>Raphidovirus japonicum</taxon>
    </lineage>
</organism>
<accession>A0A1C9C589</accession>
<dbReference type="PROSITE" id="PS50007">
    <property type="entry name" value="PIPLC_X_DOMAIN"/>
    <property type="match status" value="1"/>
</dbReference>
<dbReference type="PANTHER" id="PTHR46211">
    <property type="entry name" value="GLYCEROPHOSPHORYL DIESTER PHOSPHODIESTERASE"/>
    <property type="match status" value="1"/>
</dbReference>
<keyword evidence="3" id="KW-1185">Reference proteome</keyword>
<reference evidence="2 3" key="1">
    <citation type="submission" date="2016-03" db="EMBL/GenBank/DDBJ databases">
        <title>Genome sequences of a Phycodnavirus, Heterosigma akashiwo virus strain 53.</title>
        <authorList>
            <person name="Ueki S."/>
            <person name="Ogura Y."/>
            <person name="Hayashi T."/>
        </authorList>
    </citation>
    <scope>NUCLEOTIDE SEQUENCE [LARGE SCALE GENOMIC DNA]</scope>
    <source>
        <strain evidence="2">HaV53</strain>
    </source>
</reference>
<dbReference type="PROSITE" id="PS51704">
    <property type="entry name" value="GP_PDE"/>
    <property type="match status" value="1"/>
</dbReference>
<organismHost>
    <name type="scientific">Heterosigma akashiwo</name>
    <name type="common">Chromophytic alga</name>
    <name type="synonym">Heterosigma carterae</name>
    <dbReference type="NCBI Taxonomy" id="2829"/>
</organismHost>
<dbReference type="InterPro" id="IPR030395">
    <property type="entry name" value="GP_PDE_dom"/>
</dbReference>